<accession>A0A371F2R7</accession>
<dbReference type="EMBL" id="QJKJ01010890">
    <property type="protein sequence ID" value="RDX72483.1"/>
    <property type="molecule type" value="Genomic_DNA"/>
</dbReference>
<evidence type="ECO:0000313" key="2">
    <source>
        <dbReference type="Proteomes" id="UP000257109"/>
    </source>
</evidence>
<sequence length="81" mass="9162">MRKGHEWGSKSYGALSIYKAWLSGRVEQIKLRYNNPLLDTGKTPAYKIQEALKAEELEGTLGKIELEQKALKRKLEAALTT</sequence>
<organism evidence="1 2">
    <name type="scientific">Mucuna pruriens</name>
    <name type="common">Velvet bean</name>
    <name type="synonym">Dolichos pruriens</name>
    <dbReference type="NCBI Taxonomy" id="157652"/>
    <lineage>
        <taxon>Eukaryota</taxon>
        <taxon>Viridiplantae</taxon>
        <taxon>Streptophyta</taxon>
        <taxon>Embryophyta</taxon>
        <taxon>Tracheophyta</taxon>
        <taxon>Spermatophyta</taxon>
        <taxon>Magnoliopsida</taxon>
        <taxon>eudicotyledons</taxon>
        <taxon>Gunneridae</taxon>
        <taxon>Pentapetalae</taxon>
        <taxon>rosids</taxon>
        <taxon>fabids</taxon>
        <taxon>Fabales</taxon>
        <taxon>Fabaceae</taxon>
        <taxon>Papilionoideae</taxon>
        <taxon>50 kb inversion clade</taxon>
        <taxon>NPAAA clade</taxon>
        <taxon>indigoferoid/millettioid clade</taxon>
        <taxon>Phaseoleae</taxon>
        <taxon>Mucuna</taxon>
    </lineage>
</organism>
<gene>
    <name evidence="1" type="ORF">CR513_48023</name>
</gene>
<dbReference type="Proteomes" id="UP000257109">
    <property type="component" value="Unassembled WGS sequence"/>
</dbReference>
<protein>
    <submittedName>
        <fullName evidence="1">Uncharacterized protein</fullName>
    </submittedName>
</protein>
<dbReference type="AlphaFoldDB" id="A0A371F2R7"/>
<evidence type="ECO:0000313" key="1">
    <source>
        <dbReference type="EMBL" id="RDX72483.1"/>
    </source>
</evidence>
<keyword evidence="2" id="KW-1185">Reference proteome</keyword>
<feature type="non-terminal residue" evidence="1">
    <location>
        <position position="1"/>
    </location>
</feature>
<name>A0A371F2R7_MUCPR</name>
<reference evidence="1" key="1">
    <citation type="submission" date="2018-05" db="EMBL/GenBank/DDBJ databases">
        <title>Draft genome of Mucuna pruriens seed.</title>
        <authorList>
            <person name="Nnadi N.E."/>
            <person name="Vos R."/>
            <person name="Hasami M.H."/>
            <person name="Devisetty U.K."/>
            <person name="Aguiy J.C."/>
        </authorList>
    </citation>
    <scope>NUCLEOTIDE SEQUENCE [LARGE SCALE GENOMIC DNA]</scope>
    <source>
        <strain evidence="1">JCA_2017</strain>
    </source>
</reference>
<proteinExistence type="predicted"/>
<comment type="caution">
    <text evidence="1">The sequence shown here is derived from an EMBL/GenBank/DDBJ whole genome shotgun (WGS) entry which is preliminary data.</text>
</comment>